<dbReference type="Pfam" id="PF01501">
    <property type="entry name" value="Glyco_transf_8"/>
    <property type="match status" value="1"/>
</dbReference>
<comment type="caution">
    <text evidence="4">The sequence shown here is derived from an EMBL/GenBank/DDBJ whole genome shotgun (WGS) entry which is preliminary data.</text>
</comment>
<evidence type="ECO:0000313" key="5">
    <source>
        <dbReference type="Proteomes" id="UP001142444"/>
    </source>
</evidence>
<accession>A0A0A7MHF0</accession>
<dbReference type="SUPFAM" id="SSF53448">
    <property type="entry name" value="Nucleotide-diphospho-sugar transferases"/>
    <property type="match status" value="1"/>
</dbReference>
<dbReference type="PANTHER" id="PTHR13778">
    <property type="entry name" value="GLYCOSYLTRANSFERASE 8 DOMAIN-CONTAINING PROTEIN"/>
    <property type="match status" value="1"/>
</dbReference>
<dbReference type="Proteomes" id="UP001142444">
    <property type="component" value="Unassembled WGS sequence"/>
</dbReference>
<sequence length="281" mass="33229">MTATMHIAFAADRNYAEQIITLIKSICFFDKDIHFYLINKDFSEQWFYSLNLELNKINCYITDIKVEQVNFSHLKTMQYVSEASYYRCLIPQLIPQDKVLYLDCDIIANGSLLSLYQQDLTNYLAAASPDFLINSGFFYHKFFPHIEQYFNAGVLLFNNKKWRETADIDQRLENAILTYQQSGSDLADQDILNLVLQNQYFPLAKKYNYQFGSSYYLIESNRLDIYDEIMNIGNQPPILIHYTGLAKPWTPICQNQYHAEQQYWKAYRLTWSEIIDHHINK</sequence>
<dbReference type="InterPro" id="IPR050748">
    <property type="entry name" value="Glycosyltrans_8_dom-fam"/>
</dbReference>
<reference evidence="4" key="1">
    <citation type="submission" date="2022-11" db="EMBL/GenBank/DDBJ databases">
        <authorList>
            <person name="Kamali M."/>
            <person name="Peak L."/>
            <person name="Go Y.Y."/>
            <person name="Balasuriya U.B.R."/>
            <person name="Carossino M."/>
        </authorList>
    </citation>
    <scope>NUCLEOTIDE SEQUENCE</scope>
    <source>
        <strain evidence="4">4524</strain>
    </source>
</reference>
<dbReference type="PANTHER" id="PTHR13778:SF47">
    <property type="entry name" value="LIPOPOLYSACCHARIDE 1,3-GALACTOSYLTRANSFERASE"/>
    <property type="match status" value="1"/>
</dbReference>
<keyword evidence="1" id="KW-0328">Glycosyltransferase</keyword>
<evidence type="ECO:0000256" key="2">
    <source>
        <dbReference type="ARBA" id="ARBA00022679"/>
    </source>
</evidence>
<dbReference type="GeneID" id="92743766"/>
<gene>
    <name evidence="4" type="ORF">OQ257_10930</name>
</gene>
<dbReference type="GO" id="GO:0046872">
    <property type="term" value="F:metal ion binding"/>
    <property type="evidence" value="ECO:0007669"/>
    <property type="project" value="UniProtKB-KW"/>
</dbReference>
<dbReference type="AlphaFoldDB" id="A0A0A7MHF0"/>
<dbReference type="CDD" id="cd04194">
    <property type="entry name" value="GT8_A4GalT_like"/>
    <property type="match status" value="1"/>
</dbReference>
<dbReference type="InterPro" id="IPR002495">
    <property type="entry name" value="Glyco_trans_8"/>
</dbReference>
<keyword evidence="3" id="KW-0479">Metal-binding</keyword>
<name>A0A0A7MHF0_ACTEU</name>
<dbReference type="KEGG" id="aeu:ACEE_09595"/>
<protein>
    <submittedName>
        <fullName evidence="4">Glycosyltransferase family 8 protein</fullName>
    </submittedName>
</protein>
<dbReference type="GO" id="GO:0016757">
    <property type="term" value="F:glycosyltransferase activity"/>
    <property type="evidence" value="ECO:0007669"/>
    <property type="project" value="UniProtKB-KW"/>
</dbReference>
<dbReference type="Gene3D" id="3.90.550.10">
    <property type="entry name" value="Spore Coat Polysaccharide Biosynthesis Protein SpsA, Chain A"/>
    <property type="match status" value="1"/>
</dbReference>
<dbReference type="EMBL" id="JAPHVQ010000014">
    <property type="protein sequence ID" value="MDE8035668.1"/>
    <property type="molecule type" value="Genomic_DNA"/>
</dbReference>
<evidence type="ECO:0000256" key="1">
    <source>
        <dbReference type="ARBA" id="ARBA00022676"/>
    </source>
</evidence>
<dbReference type="RefSeq" id="WP_039198333.1">
    <property type="nucleotide sequence ID" value="NZ_CP007715.1"/>
</dbReference>
<reference evidence="4" key="2">
    <citation type="journal article" date="2023" name="Pathogens">
        <title>Pathological Features and Genomic Characterization of an Actinobacillus equuli subsp. equuli Bearing Unique Virulence-Associated Genes from an Adult Horse with Pleuropneumonia.</title>
        <authorList>
            <person name="Kamali M."/>
            <person name="Carossino M."/>
            <person name="Del Piero F."/>
            <person name="Peak L."/>
            <person name="Mitchell M.S."/>
            <person name="Willette J."/>
            <person name="Baker R."/>
            <person name="Li F."/>
            <person name="Kenez A."/>
            <person name="Balasuriya U.B.R."/>
            <person name="Go Y.Y."/>
        </authorList>
    </citation>
    <scope>NUCLEOTIDE SEQUENCE</scope>
    <source>
        <strain evidence="4">4524</strain>
    </source>
</reference>
<organism evidence="4 5">
    <name type="scientific">Actinobacillus equuli subsp. equuli</name>
    <dbReference type="NCBI Taxonomy" id="202947"/>
    <lineage>
        <taxon>Bacteria</taxon>
        <taxon>Pseudomonadati</taxon>
        <taxon>Pseudomonadota</taxon>
        <taxon>Gammaproteobacteria</taxon>
        <taxon>Pasteurellales</taxon>
        <taxon>Pasteurellaceae</taxon>
        <taxon>Actinobacillus</taxon>
    </lineage>
</organism>
<evidence type="ECO:0000256" key="3">
    <source>
        <dbReference type="ARBA" id="ARBA00022723"/>
    </source>
</evidence>
<proteinExistence type="predicted"/>
<dbReference type="InterPro" id="IPR029044">
    <property type="entry name" value="Nucleotide-diphossugar_trans"/>
</dbReference>
<keyword evidence="2" id="KW-0808">Transferase</keyword>
<evidence type="ECO:0000313" key="4">
    <source>
        <dbReference type="EMBL" id="MDE8035668.1"/>
    </source>
</evidence>
<keyword evidence="5" id="KW-1185">Reference proteome</keyword>